<dbReference type="CDD" id="cd04301">
    <property type="entry name" value="NAT_SF"/>
    <property type="match status" value="1"/>
</dbReference>
<keyword evidence="3" id="KW-1185">Reference proteome</keyword>
<name>A0A327WR63_LARAB</name>
<dbReference type="GO" id="GO:0016747">
    <property type="term" value="F:acyltransferase activity, transferring groups other than amino-acyl groups"/>
    <property type="evidence" value="ECO:0007669"/>
    <property type="project" value="InterPro"/>
</dbReference>
<evidence type="ECO:0000313" key="3">
    <source>
        <dbReference type="Proteomes" id="UP000248790"/>
    </source>
</evidence>
<dbReference type="InterPro" id="IPR016181">
    <property type="entry name" value="Acyl_CoA_acyltransferase"/>
</dbReference>
<dbReference type="Proteomes" id="UP000248790">
    <property type="component" value="Unassembled WGS sequence"/>
</dbReference>
<dbReference type="InterPro" id="IPR000182">
    <property type="entry name" value="GNAT_dom"/>
</dbReference>
<accession>A0A327WR63</accession>
<dbReference type="OrthoDB" id="942673at2"/>
<evidence type="ECO:0000259" key="1">
    <source>
        <dbReference type="PROSITE" id="PS51186"/>
    </source>
</evidence>
<feature type="domain" description="N-acetyltransferase" evidence="1">
    <location>
        <begin position="16"/>
        <end position="181"/>
    </location>
</feature>
<dbReference type="Gene3D" id="3.40.630.30">
    <property type="match status" value="1"/>
</dbReference>
<reference evidence="2 3" key="1">
    <citation type="submission" date="2018-06" db="EMBL/GenBank/DDBJ databases">
        <title>Genomic Encyclopedia of Archaeal and Bacterial Type Strains, Phase II (KMG-II): from individual species to whole genera.</title>
        <authorList>
            <person name="Goeker M."/>
        </authorList>
    </citation>
    <scope>NUCLEOTIDE SEQUENCE [LARGE SCALE GENOMIC DNA]</scope>
    <source>
        <strain evidence="2 3">DSM 21851</strain>
    </source>
</reference>
<proteinExistence type="predicted"/>
<dbReference type="SUPFAM" id="SSF55729">
    <property type="entry name" value="Acyl-CoA N-acyltransferases (Nat)"/>
    <property type="match status" value="1"/>
</dbReference>
<dbReference type="AlphaFoldDB" id="A0A327WR63"/>
<dbReference type="Pfam" id="PF00583">
    <property type="entry name" value="Acetyltransf_1"/>
    <property type="match status" value="1"/>
</dbReference>
<comment type="caution">
    <text evidence="2">The sequence shown here is derived from an EMBL/GenBank/DDBJ whole genome shotgun (WGS) entry which is preliminary data.</text>
</comment>
<organism evidence="2 3">
    <name type="scientific">Larkinella arboricola</name>
    <dbReference type="NCBI Taxonomy" id="643671"/>
    <lineage>
        <taxon>Bacteria</taxon>
        <taxon>Pseudomonadati</taxon>
        <taxon>Bacteroidota</taxon>
        <taxon>Cytophagia</taxon>
        <taxon>Cytophagales</taxon>
        <taxon>Spirosomataceae</taxon>
        <taxon>Larkinella</taxon>
    </lineage>
</organism>
<evidence type="ECO:0000313" key="2">
    <source>
        <dbReference type="EMBL" id="RAJ93166.1"/>
    </source>
</evidence>
<gene>
    <name evidence="2" type="ORF">LX87_04678</name>
</gene>
<protein>
    <submittedName>
        <fullName evidence="2">Acetyltransferase (GNAT) family protein</fullName>
    </submittedName>
</protein>
<dbReference type="PROSITE" id="PS51186">
    <property type="entry name" value="GNAT"/>
    <property type="match status" value="1"/>
</dbReference>
<dbReference type="RefSeq" id="WP_111630698.1">
    <property type="nucleotide sequence ID" value="NZ_QLMC01000006.1"/>
</dbReference>
<keyword evidence="2" id="KW-0808">Transferase</keyword>
<dbReference type="EMBL" id="QLMC01000006">
    <property type="protein sequence ID" value="RAJ93166.1"/>
    <property type="molecule type" value="Genomic_DNA"/>
</dbReference>
<sequence>MKTLVIPQPYQPEEVIFPDRMDEIGALRVLAWRHEPGADPAFFTKQSWIEPLDETAFHWIIRDQDRVVASARMSLHPTIEEAPYANLLPASCRAVLAGQTIASFNRLVVDPQFRGLGLSKRLDQARLQMAARHQVGRVVTSTQLAFRVNSLLKLGFSPFCELRNVPERPEWPLFFMEYNLHNRPADASATEHNR</sequence>